<protein>
    <recommendedName>
        <fullName evidence="3">VCBS repeat-containing protein</fullName>
    </recommendedName>
</protein>
<proteinExistence type="predicted"/>
<evidence type="ECO:0000313" key="1">
    <source>
        <dbReference type="EMBL" id="OGG56925.1"/>
    </source>
</evidence>
<sequence>MNHRIRAGLLHRMIYPLHRMIYPLLFALGIAAPAWGEEPDWLQGKGKMAFGGGLDEFRSMKILPSKDPKQKRIVYGDIRGRLHILQYQKNGFQKEWTSPELKSAVMEVFIEDMDGDGQPEIVAYTERGKIVFYDPDDYQLIWQNQETDFRSITCLRADNIDDDPNRELVFCADNFLYIYDGKGRFQKWVSQQEYPATDLVIGDVDGDGEKDIILNTGYVIDGRFKTVKWHSPEAFGERMGLLDVDNDGIPEIIAQVSGRFLKIFSVVQRREKL</sequence>
<comment type="caution">
    <text evidence="1">The sequence shown here is derived from an EMBL/GenBank/DDBJ whole genome shotgun (WGS) entry which is preliminary data.</text>
</comment>
<organism evidence="1 2">
    <name type="scientific">Handelsmanbacteria sp. (strain RIFCSPLOWO2_12_FULL_64_10)</name>
    <dbReference type="NCBI Taxonomy" id="1817868"/>
    <lineage>
        <taxon>Bacteria</taxon>
        <taxon>Candidatus Handelsmaniibacteriota</taxon>
    </lineage>
</organism>
<name>A0A1F6D6C1_HANXR</name>
<dbReference type="Gene3D" id="2.130.10.130">
    <property type="entry name" value="Integrin alpha, N-terminal"/>
    <property type="match status" value="1"/>
</dbReference>
<dbReference type="Proteomes" id="UP000178606">
    <property type="component" value="Unassembled WGS sequence"/>
</dbReference>
<dbReference type="InterPro" id="IPR028994">
    <property type="entry name" value="Integrin_alpha_N"/>
</dbReference>
<gene>
    <name evidence="1" type="ORF">A3F84_17640</name>
</gene>
<evidence type="ECO:0000313" key="2">
    <source>
        <dbReference type="Proteomes" id="UP000178606"/>
    </source>
</evidence>
<dbReference type="EMBL" id="MFKF01000022">
    <property type="protein sequence ID" value="OGG56925.1"/>
    <property type="molecule type" value="Genomic_DNA"/>
</dbReference>
<evidence type="ECO:0008006" key="3">
    <source>
        <dbReference type="Google" id="ProtNLM"/>
    </source>
</evidence>
<dbReference type="AlphaFoldDB" id="A0A1F6D6C1"/>
<accession>A0A1F6D6C1</accession>
<dbReference type="SUPFAM" id="SSF69318">
    <property type="entry name" value="Integrin alpha N-terminal domain"/>
    <property type="match status" value="1"/>
</dbReference>
<reference evidence="1 2" key="1">
    <citation type="journal article" date="2016" name="Nat. Commun.">
        <title>Thousands of microbial genomes shed light on interconnected biogeochemical processes in an aquifer system.</title>
        <authorList>
            <person name="Anantharaman K."/>
            <person name="Brown C.T."/>
            <person name="Hug L.A."/>
            <person name="Sharon I."/>
            <person name="Castelle C.J."/>
            <person name="Probst A.J."/>
            <person name="Thomas B.C."/>
            <person name="Singh A."/>
            <person name="Wilkins M.J."/>
            <person name="Karaoz U."/>
            <person name="Brodie E.L."/>
            <person name="Williams K.H."/>
            <person name="Hubbard S.S."/>
            <person name="Banfield J.F."/>
        </authorList>
    </citation>
    <scope>NUCLEOTIDE SEQUENCE [LARGE SCALE GENOMIC DNA]</scope>
    <source>
        <strain evidence="2">RIFCSPLOWO2_12_FULL_64_10</strain>
    </source>
</reference>